<dbReference type="AlphaFoldDB" id="A0A8H7P1H7"/>
<dbReference type="EMBL" id="JADOXO010000107">
    <property type="protein sequence ID" value="KAF9813355.1"/>
    <property type="molecule type" value="Genomic_DNA"/>
</dbReference>
<sequence>MKAGGIQLSLTKAMVSNAQT</sequence>
<name>A0A8H7P1H7_9APHY</name>
<dbReference type="Proteomes" id="UP000639403">
    <property type="component" value="Unassembled WGS sequence"/>
</dbReference>
<reference evidence="1" key="1">
    <citation type="submission" date="2020-11" db="EMBL/GenBank/DDBJ databases">
        <authorList>
            <person name="Koelle M."/>
            <person name="Horta M.A.C."/>
            <person name="Nowrousian M."/>
            <person name="Ohm R.A."/>
            <person name="Benz P."/>
            <person name="Pilgard A."/>
        </authorList>
    </citation>
    <scope>NUCLEOTIDE SEQUENCE</scope>
    <source>
        <strain evidence="1">FPRL280</strain>
    </source>
</reference>
<comment type="caution">
    <text evidence="1">The sequence shown here is derived from an EMBL/GenBank/DDBJ whole genome shotgun (WGS) entry which is preliminary data.</text>
</comment>
<reference evidence="1" key="2">
    <citation type="journal article" name="Front. Microbiol.">
        <title>Degradative Capacity of Two Strains of Rhodonia placenta: From Phenotype to Genotype.</title>
        <authorList>
            <person name="Kolle M."/>
            <person name="Horta M.A.C."/>
            <person name="Nowrousian M."/>
            <person name="Ohm R.A."/>
            <person name="Benz J.P."/>
            <person name="Pilgard A."/>
        </authorList>
    </citation>
    <scope>NUCLEOTIDE SEQUENCE</scope>
    <source>
        <strain evidence="1">FPRL280</strain>
    </source>
</reference>
<accession>A0A8H7P1H7</accession>
<protein>
    <submittedName>
        <fullName evidence="1">Uncharacterized protein</fullName>
    </submittedName>
</protein>
<organism evidence="1 2">
    <name type="scientific">Rhodonia placenta</name>
    <dbReference type="NCBI Taxonomy" id="104341"/>
    <lineage>
        <taxon>Eukaryota</taxon>
        <taxon>Fungi</taxon>
        <taxon>Dikarya</taxon>
        <taxon>Basidiomycota</taxon>
        <taxon>Agaricomycotina</taxon>
        <taxon>Agaricomycetes</taxon>
        <taxon>Polyporales</taxon>
        <taxon>Adustoporiaceae</taxon>
        <taxon>Rhodonia</taxon>
    </lineage>
</organism>
<proteinExistence type="predicted"/>
<evidence type="ECO:0000313" key="1">
    <source>
        <dbReference type="EMBL" id="KAF9813355.1"/>
    </source>
</evidence>
<evidence type="ECO:0000313" key="2">
    <source>
        <dbReference type="Proteomes" id="UP000639403"/>
    </source>
</evidence>
<gene>
    <name evidence="1" type="ORF">IEO21_05647</name>
</gene>